<dbReference type="EMBL" id="VXIV02002425">
    <property type="protein sequence ID" value="KAF6025844.1"/>
    <property type="molecule type" value="Genomic_DNA"/>
</dbReference>
<evidence type="ECO:0000313" key="1">
    <source>
        <dbReference type="EMBL" id="KAF6025844.1"/>
    </source>
</evidence>
<proteinExistence type="predicted"/>
<evidence type="ECO:0000313" key="2">
    <source>
        <dbReference type="Proteomes" id="UP000593567"/>
    </source>
</evidence>
<gene>
    <name evidence="1" type="ORF">EB796_015848</name>
</gene>
<name>A0A7J7JJR2_BUGNE</name>
<reference evidence="1" key="1">
    <citation type="submission" date="2020-06" db="EMBL/GenBank/DDBJ databases">
        <title>Draft genome of Bugula neritina, a colonial animal packing powerful symbionts and potential medicines.</title>
        <authorList>
            <person name="Rayko M."/>
        </authorList>
    </citation>
    <scope>NUCLEOTIDE SEQUENCE [LARGE SCALE GENOMIC DNA]</scope>
    <source>
        <strain evidence="1">Kwan_BN1</strain>
    </source>
</reference>
<dbReference type="Proteomes" id="UP000593567">
    <property type="component" value="Unassembled WGS sequence"/>
</dbReference>
<organism evidence="1 2">
    <name type="scientific">Bugula neritina</name>
    <name type="common">Brown bryozoan</name>
    <name type="synonym">Sertularia neritina</name>
    <dbReference type="NCBI Taxonomy" id="10212"/>
    <lineage>
        <taxon>Eukaryota</taxon>
        <taxon>Metazoa</taxon>
        <taxon>Spiralia</taxon>
        <taxon>Lophotrochozoa</taxon>
        <taxon>Bryozoa</taxon>
        <taxon>Gymnolaemata</taxon>
        <taxon>Cheilostomatida</taxon>
        <taxon>Flustrina</taxon>
        <taxon>Buguloidea</taxon>
        <taxon>Bugulidae</taxon>
        <taxon>Bugula</taxon>
    </lineage>
</organism>
<sequence length="114" mass="12917">MILIMYKVFNKIIYINKGCISSKCCPGQQEMYPGDHVTLTLEKGRNDSGVWCGHEFVVRLKDEPCDGCAFVVSFADFSMPFTPTVELLETNYSQSAFYGPSFQWLKTLVNITLL</sequence>
<comment type="caution">
    <text evidence="1">The sequence shown here is derived from an EMBL/GenBank/DDBJ whole genome shotgun (WGS) entry which is preliminary data.</text>
</comment>
<protein>
    <submittedName>
        <fullName evidence="1">Uncharacterized protein</fullName>
    </submittedName>
</protein>
<keyword evidence="2" id="KW-1185">Reference proteome</keyword>
<dbReference type="AlphaFoldDB" id="A0A7J7JJR2"/>
<accession>A0A7J7JJR2</accession>